<evidence type="ECO:0000256" key="1">
    <source>
        <dbReference type="SAM" id="MobiDB-lite"/>
    </source>
</evidence>
<feature type="region of interest" description="Disordered" evidence="1">
    <location>
        <begin position="405"/>
        <end position="465"/>
    </location>
</feature>
<gene>
    <name evidence="2" type="ORF">INT44_007405</name>
</gene>
<sequence>MTSTPKSDPRIFNDVKGKDTLHTSSTKIRINSVENEFSYDSNGLSKVPEIHHSMGNIRKLSARRKLKKAIRSGTKALSVKSDGFYSTGMTGMMPAVMPVKHRPHKRVWHNRHRSASSLSAKERSAFAFKEKTFVALQILPNGEKERLVFIRVGPSGQLLIIPYPMELTKESTRFDPVHSYFCDQGDDASKLRIKYQRLQSVLKGIDKLGTSMWQVTGMVVDLSPSFSIDVQTCYQDRLYNFQLKDSEQKKELYNRVRFEMQLSERETALSQMPCQSTPLDFDTVINNLKCQVQAQQAALQKIETSISEHLKDISKYSIDLKAIESGIPAIEESVDRAWRVTETKAQLEQCHEQCILMVRRLRVVNSAMNRREEKLTRYRNWLRILYSNDRKNIQRQTERLLEENAQVQEKASQLKEEENSSQTNPSGTVIETDQDSPSQKSEAQDSDLNTKSPIPATFPDWWSHLAPHDDSDAKITNVKENSVDEAASSPKQDDQVKRSELEQKRKKEDSAPYTGWIPMDTTPKSRPMSTILISSPVSKSKPAVTNKRHSIAVTNPTRRQSQTSALFQGNTQKDQDSHTQALARKAQTVSARLSYLAQPRKIAEPVKSTRSETMPTTLHIAPRNVPLAKPAQTALVKARSLRARTKTEERSPSPVIAPTPAYVQNAKSKIDWEAIKRERRTAPPESVSFEFVSLDGEDDDNAEEAKKSEDE</sequence>
<dbReference type="Proteomes" id="UP000612746">
    <property type="component" value="Unassembled WGS sequence"/>
</dbReference>
<dbReference type="EMBL" id="JAEPRA010000013">
    <property type="protein sequence ID" value="KAG2176741.1"/>
    <property type="molecule type" value="Genomic_DNA"/>
</dbReference>
<reference evidence="2" key="1">
    <citation type="submission" date="2020-12" db="EMBL/GenBank/DDBJ databases">
        <title>Metabolic potential, ecology and presence of endohyphal bacteria is reflected in genomic diversity of Mucoromycotina.</title>
        <authorList>
            <person name="Muszewska A."/>
            <person name="Okrasinska A."/>
            <person name="Steczkiewicz K."/>
            <person name="Drgas O."/>
            <person name="Orlowska M."/>
            <person name="Perlinska-Lenart U."/>
            <person name="Aleksandrzak-Piekarczyk T."/>
            <person name="Szatraj K."/>
            <person name="Zielenkiewicz U."/>
            <person name="Pilsyk S."/>
            <person name="Malc E."/>
            <person name="Mieczkowski P."/>
            <person name="Kruszewska J.S."/>
            <person name="Biernat P."/>
            <person name="Pawlowska J."/>
        </authorList>
    </citation>
    <scope>NUCLEOTIDE SEQUENCE</scope>
    <source>
        <strain evidence="2">WA0000051536</strain>
    </source>
</reference>
<dbReference type="AlphaFoldDB" id="A0A8H7PMN9"/>
<organism evidence="2 3">
    <name type="scientific">Umbelopsis vinacea</name>
    <dbReference type="NCBI Taxonomy" id="44442"/>
    <lineage>
        <taxon>Eukaryota</taxon>
        <taxon>Fungi</taxon>
        <taxon>Fungi incertae sedis</taxon>
        <taxon>Mucoromycota</taxon>
        <taxon>Mucoromycotina</taxon>
        <taxon>Umbelopsidomycetes</taxon>
        <taxon>Umbelopsidales</taxon>
        <taxon>Umbelopsidaceae</taxon>
        <taxon>Umbelopsis</taxon>
    </lineage>
</organism>
<protein>
    <submittedName>
        <fullName evidence="2">Uncharacterized protein</fullName>
    </submittedName>
</protein>
<feature type="compositionally biased region" description="Polar residues" evidence="1">
    <location>
        <begin position="420"/>
        <end position="452"/>
    </location>
</feature>
<feature type="compositionally biased region" description="Basic and acidic residues" evidence="1">
    <location>
        <begin position="491"/>
        <end position="510"/>
    </location>
</feature>
<keyword evidence="3" id="KW-1185">Reference proteome</keyword>
<dbReference type="OrthoDB" id="2413153at2759"/>
<proteinExistence type="predicted"/>
<evidence type="ECO:0000313" key="3">
    <source>
        <dbReference type="Proteomes" id="UP000612746"/>
    </source>
</evidence>
<accession>A0A8H7PMN9</accession>
<feature type="region of interest" description="Disordered" evidence="1">
    <location>
        <begin position="481"/>
        <end position="527"/>
    </location>
</feature>
<evidence type="ECO:0000313" key="2">
    <source>
        <dbReference type="EMBL" id="KAG2176741.1"/>
    </source>
</evidence>
<name>A0A8H7PMN9_9FUNG</name>
<comment type="caution">
    <text evidence="2">The sequence shown here is derived from an EMBL/GenBank/DDBJ whole genome shotgun (WGS) entry which is preliminary data.</text>
</comment>
<feature type="region of interest" description="Disordered" evidence="1">
    <location>
        <begin position="677"/>
        <end position="711"/>
    </location>
</feature>